<dbReference type="InterPro" id="IPR009721">
    <property type="entry name" value="O-acyltransferase_WSD1_C"/>
</dbReference>
<keyword evidence="14" id="KW-1185">Reference proteome</keyword>
<evidence type="ECO:0000256" key="8">
    <source>
        <dbReference type="ARBA" id="ARBA00024360"/>
    </source>
</evidence>
<comment type="subcellular location">
    <subcellularLocation>
        <location evidence="1">Cell membrane</location>
        <topology evidence="1">Single-pass membrane protein</topology>
    </subcellularLocation>
    <subcellularLocation>
        <location evidence="2">Endoplasmic reticulum membrane</location>
    </subcellularLocation>
</comment>
<evidence type="ECO:0000313" key="14">
    <source>
        <dbReference type="Proteomes" id="UP001324115"/>
    </source>
</evidence>
<comment type="caution">
    <text evidence="13">The sequence shown here is derived from an EMBL/GenBank/DDBJ whole genome shotgun (WGS) entry which is preliminary data.</text>
</comment>
<dbReference type="GO" id="GO:0004144">
    <property type="term" value="F:diacylglycerol O-acyltransferase activity"/>
    <property type="evidence" value="ECO:0007669"/>
    <property type="project" value="UniProtKB-EC"/>
</dbReference>
<protein>
    <recommendedName>
        <fullName evidence="15">Diacylglycerol O-acyltransferase</fullName>
    </recommendedName>
</protein>
<proteinExistence type="inferred from homology"/>
<evidence type="ECO:0000256" key="4">
    <source>
        <dbReference type="ARBA" id="ARBA00005189"/>
    </source>
</evidence>
<dbReference type="Pfam" id="PF03007">
    <property type="entry name" value="WS_DGAT_cat"/>
    <property type="match status" value="1"/>
</dbReference>
<dbReference type="PANTHER" id="PTHR31650:SF34">
    <property type="entry name" value="O-ACYLTRANSFERASE WSD1-LIKE ISOFORM X1"/>
    <property type="match status" value="1"/>
</dbReference>
<feature type="domain" description="O-acyltransferase WSD1-like N-terminal" evidence="11">
    <location>
        <begin position="100"/>
        <end position="178"/>
    </location>
</feature>
<dbReference type="InterPro" id="IPR045034">
    <property type="entry name" value="O-acyltransferase_WSD1-like"/>
</dbReference>
<evidence type="ECO:0000256" key="6">
    <source>
        <dbReference type="ARBA" id="ARBA00022824"/>
    </source>
</evidence>
<dbReference type="AlphaFoldDB" id="A0AAN7EE81"/>
<evidence type="ECO:0000256" key="10">
    <source>
        <dbReference type="ARBA" id="ARBA00048109"/>
    </source>
</evidence>
<comment type="pathway">
    <text evidence="3">Glycerolipid metabolism; triacylglycerol biosynthesis.</text>
</comment>
<dbReference type="EMBL" id="JAXUIC010000010">
    <property type="protein sequence ID" value="KAK4568998.1"/>
    <property type="molecule type" value="Genomic_DNA"/>
</dbReference>
<evidence type="ECO:0000256" key="2">
    <source>
        <dbReference type="ARBA" id="ARBA00004586"/>
    </source>
</evidence>
<sequence>MELKEGLEPASPNAQYFNSSVLSVSIIGVMQSEIPIEINEARAISLLNDVFLPINTRFSSIMVEDRKGEKQWKRIEVKLEEHVNFPIFPNGLLPTSYDEYLEDYISNIAMEHFSQNKPLWEIHIVKYPTSNAAGTIIFKLHHALGDGYSLMGALLSCLQRTDNPSLPLTFPSYRRSEPESGRKSVHGRVSQLCSFIFNSVSDFGWSMLKSTLVEDDRTPIRSGAEGVEYQPIMVSNMVFSMDCIKHIKAKLGVATSRFIHGTLRNTSLSISNVIGPVEQVSLDNHPIKGLYFMVLGVPQNLIITIVSYMGNLRISAVMEKGFLDPQRFKSCVENAFEIILKAADDEIPI</sequence>
<reference evidence="13 14" key="1">
    <citation type="journal article" date="2023" name="G3 (Bethesda)">
        <title>A haplotype-resolved chromosome-scale genome for Quercus rubra L. provides insights into the genetics of adaptive traits for red oak species.</title>
        <authorList>
            <person name="Kapoor B."/>
            <person name="Jenkins J."/>
            <person name="Schmutz J."/>
            <person name="Zhebentyayeva T."/>
            <person name="Kuelheim C."/>
            <person name="Coggeshall M."/>
            <person name="Heim C."/>
            <person name="Lasky J.R."/>
            <person name="Leites L."/>
            <person name="Islam-Faridi N."/>
            <person name="Romero-Severson J."/>
            <person name="DeLeo V.L."/>
            <person name="Lucas S.M."/>
            <person name="Lazic D."/>
            <person name="Gailing O."/>
            <person name="Carlson J."/>
            <person name="Staton M."/>
        </authorList>
    </citation>
    <scope>NUCLEOTIDE SEQUENCE [LARGE SCALE GENOMIC DNA]</scope>
    <source>
        <strain evidence="13">Pseudo-F2</strain>
    </source>
</reference>
<evidence type="ECO:0000256" key="3">
    <source>
        <dbReference type="ARBA" id="ARBA00004771"/>
    </source>
</evidence>
<evidence type="ECO:0000259" key="12">
    <source>
        <dbReference type="Pfam" id="PF06974"/>
    </source>
</evidence>
<gene>
    <name evidence="13" type="ORF">RGQ29_004413</name>
</gene>
<dbReference type="PANTHER" id="PTHR31650">
    <property type="entry name" value="O-ACYLTRANSFERASE (WSD1-LIKE) FAMILY PROTEIN"/>
    <property type="match status" value="1"/>
</dbReference>
<evidence type="ECO:0000256" key="1">
    <source>
        <dbReference type="ARBA" id="ARBA00004162"/>
    </source>
</evidence>
<name>A0AAN7EE81_QUERU</name>
<accession>A0AAN7EE81</accession>
<evidence type="ECO:0008006" key="15">
    <source>
        <dbReference type="Google" id="ProtNLM"/>
    </source>
</evidence>
<evidence type="ECO:0000313" key="13">
    <source>
        <dbReference type="EMBL" id="KAK4568998.1"/>
    </source>
</evidence>
<keyword evidence="6" id="KW-0256">Endoplasmic reticulum</keyword>
<keyword evidence="5" id="KW-0808">Transferase</keyword>
<dbReference type="Pfam" id="PF06974">
    <property type="entry name" value="WS_DGAT_C"/>
    <property type="match status" value="1"/>
</dbReference>
<dbReference type="Proteomes" id="UP001324115">
    <property type="component" value="Unassembled WGS sequence"/>
</dbReference>
<feature type="domain" description="O-acyltransferase WSD1 C-terminal" evidence="12">
    <location>
        <begin position="252"/>
        <end position="339"/>
    </location>
</feature>
<dbReference type="GO" id="GO:0005789">
    <property type="term" value="C:endoplasmic reticulum membrane"/>
    <property type="evidence" value="ECO:0007669"/>
    <property type="project" value="UniProtKB-SubCell"/>
</dbReference>
<organism evidence="13 14">
    <name type="scientific">Quercus rubra</name>
    <name type="common">Northern red oak</name>
    <name type="synonym">Quercus borealis</name>
    <dbReference type="NCBI Taxonomy" id="3512"/>
    <lineage>
        <taxon>Eukaryota</taxon>
        <taxon>Viridiplantae</taxon>
        <taxon>Streptophyta</taxon>
        <taxon>Embryophyta</taxon>
        <taxon>Tracheophyta</taxon>
        <taxon>Spermatophyta</taxon>
        <taxon>Magnoliopsida</taxon>
        <taxon>eudicotyledons</taxon>
        <taxon>Gunneridae</taxon>
        <taxon>Pentapetalae</taxon>
        <taxon>rosids</taxon>
        <taxon>fabids</taxon>
        <taxon>Fagales</taxon>
        <taxon>Fagaceae</taxon>
        <taxon>Quercus</taxon>
    </lineage>
</organism>
<dbReference type="GO" id="GO:0005886">
    <property type="term" value="C:plasma membrane"/>
    <property type="evidence" value="ECO:0007669"/>
    <property type="project" value="UniProtKB-SubCell"/>
</dbReference>
<dbReference type="GO" id="GO:0047196">
    <property type="term" value="F:long-chain-alcohol O-fatty-acyltransferase activity"/>
    <property type="evidence" value="ECO:0007669"/>
    <property type="project" value="UniProtKB-EC"/>
</dbReference>
<dbReference type="InterPro" id="IPR004255">
    <property type="entry name" value="O-acyltransferase_WSD1_N"/>
</dbReference>
<evidence type="ECO:0000256" key="9">
    <source>
        <dbReference type="ARBA" id="ARBA00047604"/>
    </source>
</evidence>
<comment type="similarity">
    <text evidence="8">In the N-terminal section; belongs to the long-chain O-acyltransferase family.</text>
</comment>
<comment type="catalytic activity">
    <reaction evidence="9">
        <text>a long chain fatty alcohol + a fatty acyl-CoA = a long-chain alcohol wax ester + CoA</text>
        <dbReference type="Rhea" id="RHEA:38443"/>
        <dbReference type="ChEBI" id="CHEBI:17135"/>
        <dbReference type="ChEBI" id="CHEBI:57287"/>
        <dbReference type="ChEBI" id="CHEBI:77636"/>
        <dbReference type="ChEBI" id="CHEBI:235323"/>
        <dbReference type="EC" id="2.3.1.75"/>
    </reaction>
</comment>
<comment type="pathway">
    <text evidence="4">Lipid metabolism.</text>
</comment>
<evidence type="ECO:0000259" key="11">
    <source>
        <dbReference type="Pfam" id="PF03007"/>
    </source>
</evidence>
<keyword evidence="7" id="KW-0012">Acyltransferase</keyword>
<evidence type="ECO:0000256" key="5">
    <source>
        <dbReference type="ARBA" id="ARBA00022679"/>
    </source>
</evidence>
<comment type="catalytic activity">
    <reaction evidence="10">
        <text>an acyl-CoA + a 1,2-diacyl-sn-glycerol = a triacyl-sn-glycerol + CoA</text>
        <dbReference type="Rhea" id="RHEA:10868"/>
        <dbReference type="ChEBI" id="CHEBI:17815"/>
        <dbReference type="ChEBI" id="CHEBI:57287"/>
        <dbReference type="ChEBI" id="CHEBI:58342"/>
        <dbReference type="ChEBI" id="CHEBI:64615"/>
        <dbReference type="EC" id="2.3.1.20"/>
    </reaction>
</comment>
<dbReference type="GO" id="GO:0019432">
    <property type="term" value="P:triglyceride biosynthetic process"/>
    <property type="evidence" value="ECO:0007669"/>
    <property type="project" value="TreeGrafter"/>
</dbReference>
<evidence type="ECO:0000256" key="7">
    <source>
        <dbReference type="ARBA" id="ARBA00023315"/>
    </source>
</evidence>